<feature type="domain" description="C1q" evidence="12">
    <location>
        <begin position="762"/>
        <end position="889"/>
    </location>
</feature>
<evidence type="ECO:0000313" key="13">
    <source>
        <dbReference type="EMBL" id="CAJ1068227.1"/>
    </source>
</evidence>
<dbReference type="GO" id="GO:0004601">
    <property type="term" value="F:peroxidase activity"/>
    <property type="evidence" value="ECO:0007669"/>
    <property type="project" value="UniProtKB-KW"/>
</dbReference>
<evidence type="ECO:0000256" key="7">
    <source>
        <dbReference type="ARBA" id="ARBA00023157"/>
    </source>
</evidence>
<keyword evidence="3 9" id="KW-0479">Metal-binding</keyword>
<evidence type="ECO:0000256" key="10">
    <source>
        <dbReference type="SAM" id="MobiDB-lite"/>
    </source>
</evidence>
<evidence type="ECO:0000256" key="1">
    <source>
        <dbReference type="ARBA" id="ARBA00001970"/>
    </source>
</evidence>
<evidence type="ECO:0000256" key="4">
    <source>
        <dbReference type="ARBA" id="ARBA00022729"/>
    </source>
</evidence>
<evidence type="ECO:0000256" key="2">
    <source>
        <dbReference type="ARBA" id="ARBA00022617"/>
    </source>
</evidence>
<feature type="signal peptide" evidence="11">
    <location>
        <begin position="1"/>
        <end position="21"/>
    </location>
</feature>
<sequence>MKWFLCLIGTIFLCLQSHVKAESNLSRSLIEKAVDEAKATVDSAYEYSRRQSIERVRRNAANPSDVLRLLKQPVGPTRLAVRAADYMDNAVKLIRSSLERRQKRSINATDLISEEDLQLISELTGCSARQRPPYCRTTPNLEKFRTASSICNNRKNSRWGSSNTPFTRWLPAEYQDDISLPKGWDLELRVNRRLLPLVREVSNRILSTANADVESDPLYTHLVTIFGQWTDHDLTFTPHSPVIRSFSNGIDCDKSCERTEPCFPIQIPENDPRLERHSEECIPFFRSTAACGSGNTGHLFGASTVRQQMNTLTSFIDLGQVYGSDDAKARFLRNLTTDAGLLRVNTEFTDDGRELLPFTNMSANMCATRARITNDVSVAEVPCFLAGDERSNENIGLSSLHTLLLREHNRLARALAKLNPHWNGERLYQEARKIMGAYFQVITFRDYLLHIVGPDVVAKQLSTYPGYDENVDPSISNVFATAAYRFAHLMVQPFMFRLDEEYNEHPEFPSPLLHKAFFTPWRILFEGGLDPILRGLVGRRAKLNTQDHMMHDELRERLFEFSKELALDLASLNMQRGRDHGLPGYNKWRKFCGLSEPKNRRQLRKVLENRQLARSLLDLYGTPKNIDVWVGGVAEPFVPGGRVGPLFACLIATQFQRIRQGDRFWWENDGVFTEAQKYSLRGMSLSKIICDNTKITKIPRNPFLYSPQVNSYTLCEDIPALDLRPWTETVSPDTMDPSYEDHHDGYGPRGPPGPPGPPGQSYARKFVAFSVQLGNDSPTSRDPVMFRTPIYNEQNSYDIRTGYFTCQEPGVYEFTFNCIISNAVSSLDLVRNGKRIVHSFTTVTRETTVASGHVYVRLDLGDRVWLTAPEGTLGLSSDSILSGQLVYTA</sequence>
<reference evidence="13" key="1">
    <citation type="submission" date="2023-08" db="EMBL/GenBank/DDBJ databases">
        <authorList>
            <person name="Alioto T."/>
            <person name="Alioto T."/>
            <person name="Gomez Garrido J."/>
        </authorList>
    </citation>
    <scope>NUCLEOTIDE SEQUENCE</scope>
</reference>
<dbReference type="FunFam" id="1.10.640.10:FF:000001">
    <property type="entry name" value="Peroxidasin homolog"/>
    <property type="match status" value="1"/>
</dbReference>
<dbReference type="InterPro" id="IPR037120">
    <property type="entry name" value="Haem_peroxidase_sf_animal"/>
</dbReference>
<dbReference type="InterPro" id="IPR008983">
    <property type="entry name" value="Tumour_necrosis_fac-like_dom"/>
</dbReference>
<dbReference type="PROSITE" id="PS50292">
    <property type="entry name" value="PEROXIDASE_3"/>
    <property type="match status" value="1"/>
</dbReference>
<accession>A0AAV1G2M3</accession>
<keyword evidence="2 9" id="KW-0349">Heme</keyword>
<evidence type="ECO:0000256" key="3">
    <source>
        <dbReference type="ARBA" id="ARBA00022723"/>
    </source>
</evidence>
<dbReference type="Gene3D" id="1.10.640.10">
    <property type="entry name" value="Haem peroxidase domain superfamily, animal type"/>
    <property type="match status" value="1"/>
</dbReference>
<dbReference type="PROSITE" id="PS50871">
    <property type="entry name" value="C1Q"/>
    <property type="match status" value="1"/>
</dbReference>
<dbReference type="PRINTS" id="PR00007">
    <property type="entry name" value="COMPLEMNTC1Q"/>
</dbReference>
<dbReference type="SUPFAM" id="SSF48113">
    <property type="entry name" value="Heme-dependent peroxidases"/>
    <property type="match status" value="1"/>
</dbReference>
<dbReference type="GO" id="GO:0046872">
    <property type="term" value="F:metal ion binding"/>
    <property type="evidence" value="ECO:0007669"/>
    <property type="project" value="UniProtKB-KW"/>
</dbReference>
<feature type="binding site" description="axial binding residue" evidence="9">
    <location>
        <position position="488"/>
    </location>
    <ligand>
        <name>heme b</name>
        <dbReference type="ChEBI" id="CHEBI:60344"/>
    </ligand>
    <ligandPart>
        <name>Fe</name>
        <dbReference type="ChEBI" id="CHEBI:18248"/>
    </ligandPart>
</feature>
<dbReference type="InterPro" id="IPR019791">
    <property type="entry name" value="Haem_peroxidase_animal"/>
</dbReference>
<proteinExistence type="inferred from homology"/>
<dbReference type="GO" id="GO:0020037">
    <property type="term" value="F:heme binding"/>
    <property type="evidence" value="ECO:0007669"/>
    <property type="project" value="InterPro"/>
</dbReference>
<organism evidence="13 14">
    <name type="scientific">Xyrichtys novacula</name>
    <name type="common">Pearly razorfish</name>
    <name type="synonym">Hemipteronotus novacula</name>
    <dbReference type="NCBI Taxonomy" id="13765"/>
    <lineage>
        <taxon>Eukaryota</taxon>
        <taxon>Metazoa</taxon>
        <taxon>Chordata</taxon>
        <taxon>Craniata</taxon>
        <taxon>Vertebrata</taxon>
        <taxon>Euteleostomi</taxon>
        <taxon>Actinopterygii</taxon>
        <taxon>Neopterygii</taxon>
        <taxon>Teleostei</taxon>
        <taxon>Neoteleostei</taxon>
        <taxon>Acanthomorphata</taxon>
        <taxon>Eupercaria</taxon>
        <taxon>Labriformes</taxon>
        <taxon>Labridae</taxon>
        <taxon>Xyrichtys</taxon>
    </lineage>
</organism>
<comment type="cofactor">
    <cofactor evidence="1">
        <name>heme b</name>
        <dbReference type="ChEBI" id="CHEBI:60344"/>
    </cofactor>
</comment>
<keyword evidence="4 11" id="KW-0732">Signal</keyword>
<protein>
    <submittedName>
        <fullName evidence="13">Eosinophil peroxidase-like</fullName>
    </submittedName>
</protein>
<dbReference type="PANTHER" id="PTHR11475:SF63">
    <property type="entry name" value="EOSINOPHIL PEROXIDASE"/>
    <property type="match status" value="1"/>
</dbReference>
<dbReference type="SUPFAM" id="SSF49842">
    <property type="entry name" value="TNF-like"/>
    <property type="match status" value="1"/>
</dbReference>
<dbReference type="Gene3D" id="2.60.120.40">
    <property type="match status" value="1"/>
</dbReference>
<evidence type="ECO:0000259" key="12">
    <source>
        <dbReference type="PROSITE" id="PS50871"/>
    </source>
</evidence>
<dbReference type="SMART" id="SM00110">
    <property type="entry name" value="C1Q"/>
    <property type="match status" value="1"/>
</dbReference>
<name>A0AAV1G2M3_XYRNO</name>
<evidence type="ECO:0000313" key="14">
    <source>
        <dbReference type="Proteomes" id="UP001178508"/>
    </source>
</evidence>
<dbReference type="PANTHER" id="PTHR11475">
    <property type="entry name" value="OXIDASE/PEROXIDASE"/>
    <property type="match status" value="1"/>
</dbReference>
<dbReference type="Proteomes" id="UP001178508">
    <property type="component" value="Chromosome 12"/>
</dbReference>
<dbReference type="Pfam" id="PF00386">
    <property type="entry name" value="C1q"/>
    <property type="match status" value="1"/>
</dbReference>
<evidence type="ECO:0000256" key="5">
    <source>
        <dbReference type="ARBA" id="ARBA00023002"/>
    </source>
</evidence>
<evidence type="ECO:0000256" key="9">
    <source>
        <dbReference type="PIRSR" id="PIRSR619791-2"/>
    </source>
</evidence>
<dbReference type="GO" id="GO:0005615">
    <property type="term" value="C:extracellular space"/>
    <property type="evidence" value="ECO:0007669"/>
    <property type="project" value="TreeGrafter"/>
</dbReference>
<keyword evidence="5" id="KW-0560">Oxidoreductase</keyword>
<dbReference type="EMBL" id="OY660875">
    <property type="protein sequence ID" value="CAJ1068227.1"/>
    <property type="molecule type" value="Genomic_DNA"/>
</dbReference>
<dbReference type="AlphaFoldDB" id="A0AAV1G2M3"/>
<feature type="region of interest" description="Disordered" evidence="10">
    <location>
        <begin position="729"/>
        <end position="761"/>
    </location>
</feature>
<dbReference type="InterPro" id="IPR001073">
    <property type="entry name" value="C1q_dom"/>
</dbReference>
<feature type="compositionally biased region" description="Pro residues" evidence="10">
    <location>
        <begin position="749"/>
        <end position="758"/>
    </location>
</feature>
<dbReference type="InterPro" id="IPR010255">
    <property type="entry name" value="Haem_peroxidase_sf"/>
</dbReference>
<keyword evidence="14" id="KW-1185">Reference proteome</keyword>
<gene>
    <name evidence="13" type="ORF">XNOV1_A013337</name>
</gene>
<comment type="similarity">
    <text evidence="8">Belongs to the peroxidase family. XPO subfamily.</text>
</comment>
<keyword evidence="7" id="KW-1015">Disulfide bond</keyword>
<evidence type="ECO:0000256" key="11">
    <source>
        <dbReference type="SAM" id="SignalP"/>
    </source>
</evidence>
<evidence type="ECO:0000256" key="8">
    <source>
        <dbReference type="ARBA" id="ARBA00061342"/>
    </source>
</evidence>
<dbReference type="PRINTS" id="PR00457">
    <property type="entry name" value="ANPEROXIDASE"/>
</dbReference>
<dbReference type="Pfam" id="PF03098">
    <property type="entry name" value="An_peroxidase"/>
    <property type="match status" value="1"/>
</dbReference>
<keyword evidence="13" id="KW-0575">Peroxidase</keyword>
<dbReference type="GO" id="GO:0006979">
    <property type="term" value="P:response to oxidative stress"/>
    <property type="evidence" value="ECO:0007669"/>
    <property type="project" value="InterPro"/>
</dbReference>
<keyword evidence="6 9" id="KW-0408">Iron</keyword>
<evidence type="ECO:0000256" key="6">
    <source>
        <dbReference type="ARBA" id="ARBA00023004"/>
    </source>
</evidence>
<feature type="chain" id="PRO_5043785215" evidence="11">
    <location>
        <begin position="22"/>
        <end position="889"/>
    </location>
</feature>